<dbReference type="GO" id="GO:0046872">
    <property type="term" value="F:metal ion binding"/>
    <property type="evidence" value="ECO:0007669"/>
    <property type="project" value="UniProtKB-KW"/>
</dbReference>
<dbReference type="EC" id="4.2.3.4" evidence="7 18"/>
<evidence type="ECO:0000256" key="2">
    <source>
        <dbReference type="ARBA" id="ARBA00001911"/>
    </source>
</evidence>
<keyword evidence="9 18" id="KW-0963">Cytoplasm</keyword>
<dbReference type="GO" id="GO:0000166">
    <property type="term" value="F:nucleotide binding"/>
    <property type="evidence" value="ECO:0007669"/>
    <property type="project" value="UniProtKB-KW"/>
</dbReference>
<feature type="binding site" evidence="18">
    <location>
        <position position="264"/>
    </location>
    <ligand>
        <name>Zn(2+)</name>
        <dbReference type="ChEBI" id="CHEBI:29105"/>
    </ligand>
</feature>
<feature type="binding site" evidence="18">
    <location>
        <position position="184"/>
    </location>
    <ligand>
        <name>Zn(2+)</name>
        <dbReference type="ChEBI" id="CHEBI:29105"/>
    </ligand>
</feature>
<dbReference type="Pfam" id="PF01761">
    <property type="entry name" value="DHQ_synthase"/>
    <property type="match status" value="1"/>
</dbReference>
<evidence type="ECO:0000259" key="20">
    <source>
        <dbReference type="Pfam" id="PF24621"/>
    </source>
</evidence>
<comment type="cofactor">
    <cofactor evidence="18">
        <name>Co(2+)</name>
        <dbReference type="ChEBI" id="CHEBI:48828"/>
    </cofactor>
    <cofactor evidence="18">
        <name>Zn(2+)</name>
        <dbReference type="ChEBI" id="CHEBI:29105"/>
    </cofactor>
    <text evidence="18">Binds 1 divalent metal cation per subunit. Can use either Co(2+) or Zn(2+).</text>
</comment>
<sequence length="357" mass="39881">MKQINITTPSKNYPVYVGEQAITKLGEVLQSLTPAPKNVLIITDHNVGELYLKDVQAELDQKFSYESFQIKPGDSQKSFENYYACQSFALEKGLDRTSVILALGGGMIGDIAGFVAGTYMRGIRFIQIPTTILAHDSAVGGKTGINHPEGKNMIGVFHQPEAVIYSTDFLSTLPENEIRSGFAEVIKHALIADPSFYEYLRKNITTLNDLKDEHLLNCLTRGIEIKNEVVSQDEREKGIRAFLNFGHTLGHAIEGELRYKDITHGEAVAHGMLFALSLKEETIQLGKNLKRWLHDLGYPTTPKNLSVSSLINRMKKDKKAAGRTINMVLLEQTGHPYIAPYQAIDLEEKLTEFLKEN</sequence>
<evidence type="ECO:0000256" key="13">
    <source>
        <dbReference type="ARBA" id="ARBA00022833"/>
    </source>
</evidence>
<evidence type="ECO:0000256" key="8">
    <source>
        <dbReference type="ARBA" id="ARBA00017684"/>
    </source>
</evidence>
<accession>A0A1B1Z599</accession>
<dbReference type="GO" id="GO:0003856">
    <property type="term" value="F:3-dehydroquinate synthase activity"/>
    <property type="evidence" value="ECO:0007669"/>
    <property type="project" value="UniProtKB-UniRule"/>
</dbReference>
<dbReference type="PIRSF" id="PIRSF001455">
    <property type="entry name" value="DHQ_synth"/>
    <property type="match status" value="1"/>
</dbReference>
<evidence type="ECO:0000256" key="9">
    <source>
        <dbReference type="ARBA" id="ARBA00022490"/>
    </source>
</evidence>
<evidence type="ECO:0000256" key="16">
    <source>
        <dbReference type="ARBA" id="ARBA00023239"/>
    </source>
</evidence>
<evidence type="ECO:0000313" key="22">
    <source>
        <dbReference type="Proteomes" id="UP000077412"/>
    </source>
</evidence>
<dbReference type="InterPro" id="IPR056179">
    <property type="entry name" value="DHQS_C"/>
</dbReference>
<evidence type="ECO:0000256" key="18">
    <source>
        <dbReference type="HAMAP-Rule" id="MF_00110"/>
    </source>
</evidence>
<evidence type="ECO:0000256" key="14">
    <source>
        <dbReference type="ARBA" id="ARBA00023027"/>
    </source>
</evidence>
<dbReference type="NCBIfam" id="TIGR01357">
    <property type="entry name" value="aroB"/>
    <property type="match status" value="1"/>
</dbReference>
<comment type="catalytic activity">
    <reaction evidence="1 18">
        <text>7-phospho-2-dehydro-3-deoxy-D-arabino-heptonate = 3-dehydroquinate + phosphate</text>
        <dbReference type="Rhea" id="RHEA:21968"/>
        <dbReference type="ChEBI" id="CHEBI:32364"/>
        <dbReference type="ChEBI" id="CHEBI:43474"/>
        <dbReference type="ChEBI" id="CHEBI:58394"/>
        <dbReference type="EC" id="4.2.3.4"/>
    </reaction>
</comment>
<proteinExistence type="inferred from homology"/>
<dbReference type="KEGG" id="far:ABE41_010990"/>
<evidence type="ECO:0000256" key="17">
    <source>
        <dbReference type="ARBA" id="ARBA00023285"/>
    </source>
</evidence>
<comment type="similarity">
    <text evidence="6 18">Belongs to the sugar phosphate cyclases superfamily. Dehydroquinate synthase family.</text>
</comment>
<evidence type="ECO:0000256" key="15">
    <source>
        <dbReference type="ARBA" id="ARBA00023141"/>
    </source>
</evidence>
<feature type="binding site" evidence="18">
    <location>
        <begin position="130"/>
        <end position="131"/>
    </location>
    <ligand>
        <name>NAD(+)</name>
        <dbReference type="ChEBI" id="CHEBI:57540"/>
    </ligand>
</feature>
<keyword evidence="10 18" id="KW-0028">Amino-acid biosynthesis</keyword>
<keyword evidence="22" id="KW-1185">Reference proteome</keyword>
<comment type="function">
    <text evidence="18">Catalyzes the conversion of 3-deoxy-D-arabino-heptulosonate 7-phosphate (DAHP) to dehydroquinate (DHQ).</text>
</comment>
<keyword evidence="12 18" id="KW-0547">Nucleotide-binding</keyword>
<feature type="binding site" evidence="18">
    <location>
        <position position="142"/>
    </location>
    <ligand>
        <name>NAD(+)</name>
        <dbReference type="ChEBI" id="CHEBI:57540"/>
    </ligand>
</feature>
<evidence type="ECO:0000256" key="10">
    <source>
        <dbReference type="ARBA" id="ARBA00022605"/>
    </source>
</evidence>
<dbReference type="GO" id="GO:0009423">
    <property type="term" value="P:chorismate biosynthetic process"/>
    <property type="evidence" value="ECO:0007669"/>
    <property type="project" value="UniProtKB-UniRule"/>
</dbReference>
<evidence type="ECO:0000256" key="12">
    <source>
        <dbReference type="ARBA" id="ARBA00022741"/>
    </source>
</evidence>
<dbReference type="OrthoDB" id="9806583at2"/>
<evidence type="ECO:0000259" key="19">
    <source>
        <dbReference type="Pfam" id="PF01761"/>
    </source>
</evidence>
<dbReference type="HAMAP" id="MF_00110">
    <property type="entry name" value="DHQ_synthase"/>
    <property type="match status" value="1"/>
</dbReference>
<feature type="binding site" evidence="18">
    <location>
        <position position="247"/>
    </location>
    <ligand>
        <name>Zn(2+)</name>
        <dbReference type="ChEBI" id="CHEBI:29105"/>
    </ligand>
</feature>
<feature type="domain" description="3-dehydroquinate synthase N-terminal" evidence="19">
    <location>
        <begin position="68"/>
        <end position="179"/>
    </location>
</feature>
<dbReference type="EMBL" id="CP016761">
    <property type="protein sequence ID" value="ANX12536.1"/>
    <property type="molecule type" value="Genomic_DNA"/>
</dbReference>
<dbReference type="Pfam" id="PF24621">
    <property type="entry name" value="DHQS_C"/>
    <property type="match status" value="1"/>
</dbReference>
<evidence type="ECO:0000256" key="3">
    <source>
        <dbReference type="ARBA" id="ARBA00001947"/>
    </source>
</evidence>
<organism evidence="21 22">
    <name type="scientific">Fictibacillus arsenicus</name>
    <dbReference type="NCBI Taxonomy" id="255247"/>
    <lineage>
        <taxon>Bacteria</taxon>
        <taxon>Bacillati</taxon>
        <taxon>Bacillota</taxon>
        <taxon>Bacilli</taxon>
        <taxon>Bacillales</taxon>
        <taxon>Fictibacillaceae</taxon>
        <taxon>Fictibacillus</taxon>
    </lineage>
</organism>
<dbReference type="PANTHER" id="PTHR43622">
    <property type="entry name" value="3-DEHYDROQUINATE SYNTHASE"/>
    <property type="match status" value="1"/>
</dbReference>
<dbReference type="PANTHER" id="PTHR43622:SF7">
    <property type="entry name" value="3-DEHYDROQUINATE SYNTHASE, CHLOROPLASTIC"/>
    <property type="match status" value="1"/>
</dbReference>
<dbReference type="RefSeq" id="WP_066290028.1">
    <property type="nucleotide sequence ID" value="NZ_CP016761.1"/>
</dbReference>
<keyword evidence="14 18" id="KW-0520">NAD</keyword>
<dbReference type="AlphaFoldDB" id="A0A1B1Z599"/>
<name>A0A1B1Z599_9BACL</name>
<evidence type="ECO:0000256" key="1">
    <source>
        <dbReference type="ARBA" id="ARBA00001393"/>
    </source>
</evidence>
<dbReference type="InterPro" id="IPR016037">
    <property type="entry name" value="DHQ_synth_AroB"/>
</dbReference>
<comment type="caution">
    <text evidence="18">Lacks conserved residue(s) required for the propagation of feature annotation.</text>
</comment>
<dbReference type="GO" id="GO:0005737">
    <property type="term" value="C:cytoplasm"/>
    <property type="evidence" value="ECO:0007669"/>
    <property type="project" value="UniProtKB-SubCell"/>
</dbReference>
<evidence type="ECO:0000256" key="6">
    <source>
        <dbReference type="ARBA" id="ARBA00005412"/>
    </source>
</evidence>
<dbReference type="Gene3D" id="3.40.50.1970">
    <property type="match status" value="1"/>
</dbReference>
<keyword evidence="17 18" id="KW-0170">Cobalt</keyword>
<comment type="cofactor">
    <cofactor evidence="3">
        <name>Zn(2+)</name>
        <dbReference type="ChEBI" id="CHEBI:29105"/>
    </cofactor>
</comment>
<dbReference type="FunFam" id="3.40.50.1970:FF:000007">
    <property type="entry name" value="Pentafunctional AROM polypeptide"/>
    <property type="match status" value="1"/>
</dbReference>
<dbReference type="Gene3D" id="1.20.1090.10">
    <property type="entry name" value="Dehydroquinate synthase-like - alpha domain"/>
    <property type="match status" value="1"/>
</dbReference>
<dbReference type="InterPro" id="IPR030963">
    <property type="entry name" value="DHQ_synth_fam"/>
</dbReference>
<reference evidence="21 22" key="1">
    <citation type="submission" date="2016-08" db="EMBL/GenBank/DDBJ databases">
        <title>Complete genome sequence of Fictibacillus arsenicus G25-54, a strain with toxicity to nematodes and a potential arsenic-resistance activity.</title>
        <authorList>
            <person name="Zheng Z."/>
        </authorList>
    </citation>
    <scope>NUCLEOTIDE SEQUENCE [LARGE SCALE GENOMIC DNA]</scope>
    <source>
        <strain evidence="21 22">G25-54</strain>
    </source>
</reference>
<feature type="domain" description="3-dehydroquinate synthase C-terminal" evidence="20">
    <location>
        <begin position="181"/>
        <end position="320"/>
    </location>
</feature>
<dbReference type="CDD" id="cd08195">
    <property type="entry name" value="DHQS"/>
    <property type="match status" value="1"/>
</dbReference>
<dbReference type="STRING" id="255247.ABE41_010990"/>
<evidence type="ECO:0000256" key="11">
    <source>
        <dbReference type="ARBA" id="ARBA00022723"/>
    </source>
</evidence>
<evidence type="ECO:0000256" key="4">
    <source>
        <dbReference type="ARBA" id="ARBA00004496"/>
    </source>
</evidence>
<dbReference type="GO" id="GO:0008652">
    <property type="term" value="P:amino acid biosynthetic process"/>
    <property type="evidence" value="ECO:0007669"/>
    <property type="project" value="UniProtKB-KW"/>
</dbReference>
<feature type="binding site" evidence="18">
    <location>
        <begin position="169"/>
        <end position="172"/>
    </location>
    <ligand>
        <name>NAD(+)</name>
        <dbReference type="ChEBI" id="CHEBI:57540"/>
    </ligand>
</feature>
<evidence type="ECO:0000313" key="21">
    <source>
        <dbReference type="EMBL" id="ANX12536.1"/>
    </source>
</evidence>
<comment type="subcellular location">
    <subcellularLocation>
        <location evidence="4 18">Cytoplasm</location>
    </subcellularLocation>
</comment>
<dbReference type="InterPro" id="IPR050071">
    <property type="entry name" value="Dehydroquinate_synthase"/>
</dbReference>
<keyword evidence="13 18" id="KW-0862">Zinc</keyword>
<dbReference type="GO" id="GO:0009073">
    <property type="term" value="P:aromatic amino acid family biosynthetic process"/>
    <property type="evidence" value="ECO:0007669"/>
    <property type="project" value="UniProtKB-KW"/>
</dbReference>
<keyword evidence="16 18" id="KW-0456">Lyase</keyword>
<dbReference type="UniPathway" id="UPA00053">
    <property type="reaction ID" value="UER00085"/>
</dbReference>
<comment type="cofactor">
    <cofactor evidence="2 18">
        <name>NAD(+)</name>
        <dbReference type="ChEBI" id="CHEBI:57540"/>
    </cofactor>
</comment>
<comment type="pathway">
    <text evidence="5 18">Metabolic intermediate biosynthesis; chorismate biosynthesis; chorismate from D-erythrose 4-phosphate and phosphoenolpyruvate: step 2/7.</text>
</comment>
<evidence type="ECO:0000256" key="7">
    <source>
        <dbReference type="ARBA" id="ARBA00013031"/>
    </source>
</evidence>
<feature type="binding site" evidence="18">
    <location>
        <position position="151"/>
    </location>
    <ligand>
        <name>NAD(+)</name>
        <dbReference type="ChEBI" id="CHEBI:57540"/>
    </ligand>
</feature>
<protein>
    <recommendedName>
        <fullName evidence="8 18">3-dehydroquinate synthase</fullName>
        <shortName evidence="18">DHQS</shortName>
        <ecNumber evidence="7 18">4.2.3.4</ecNumber>
    </recommendedName>
</protein>
<dbReference type="Proteomes" id="UP000077412">
    <property type="component" value="Chromosome"/>
</dbReference>
<dbReference type="InterPro" id="IPR030960">
    <property type="entry name" value="DHQS/DOIS_N"/>
</dbReference>
<keyword evidence="11 18" id="KW-0479">Metal-binding</keyword>
<dbReference type="SUPFAM" id="SSF56796">
    <property type="entry name" value="Dehydroquinate synthase-like"/>
    <property type="match status" value="1"/>
</dbReference>
<evidence type="ECO:0000256" key="5">
    <source>
        <dbReference type="ARBA" id="ARBA00004661"/>
    </source>
</evidence>
<keyword evidence="15 18" id="KW-0057">Aromatic amino acid biosynthesis</keyword>
<gene>
    <name evidence="18" type="primary">aroB</name>
    <name evidence="21" type="ORF">ABE41_010990</name>
</gene>